<dbReference type="Pfam" id="PF23023">
    <property type="entry name" value="Anti-Pycsar_Apyc1"/>
    <property type="match status" value="1"/>
</dbReference>
<evidence type="ECO:0000256" key="4">
    <source>
        <dbReference type="ARBA" id="ARBA00022723"/>
    </source>
</evidence>
<dbReference type="GO" id="GO:0042781">
    <property type="term" value="F:3'-tRNA processing endoribonuclease activity"/>
    <property type="evidence" value="ECO:0007669"/>
    <property type="project" value="UniProtKB-UniRule"/>
</dbReference>
<feature type="binding site" evidence="8">
    <location>
        <position position="213"/>
    </location>
    <ligand>
        <name>Zn(2+)</name>
        <dbReference type="ChEBI" id="CHEBI:29105"/>
        <label>1</label>
        <note>catalytic</note>
    </ligand>
</feature>
<evidence type="ECO:0000256" key="6">
    <source>
        <dbReference type="ARBA" id="ARBA00022801"/>
    </source>
</evidence>
<comment type="subunit">
    <text evidence="1 8">Homodimer.</text>
</comment>
<keyword evidence="5 8" id="KW-0255">Endonuclease</keyword>
<feature type="binding site" evidence="8">
    <location>
        <position position="213"/>
    </location>
    <ligand>
        <name>Zn(2+)</name>
        <dbReference type="ChEBI" id="CHEBI:29105"/>
        <label>2</label>
        <note>catalytic</note>
    </ligand>
</feature>
<gene>
    <name evidence="8" type="primary">rnz</name>
    <name evidence="10" type="ORF">FNJ60_03430</name>
</gene>
<evidence type="ECO:0000313" key="10">
    <source>
        <dbReference type="EMBL" id="TYK34826.1"/>
    </source>
</evidence>
<dbReference type="HAMAP" id="MF_01818">
    <property type="entry name" value="RNase_Z_BN"/>
    <property type="match status" value="1"/>
</dbReference>
<evidence type="ECO:0000259" key="9">
    <source>
        <dbReference type="Pfam" id="PF12706"/>
    </source>
</evidence>
<feature type="binding site" evidence="8">
    <location>
        <position position="68"/>
    </location>
    <ligand>
        <name>Zn(2+)</name>
        <dbReference type="ChEBI" id="CHEBI:29105"/>
        <label>2</label>
        <note>catalytic</note>
    </ligand>
</feature>
<evidence type="ECO:0000256" key="5">
    <source>
        <dbReference type="ARBA" id="ARBA00022759"/>
    </source>
</evidence>
<keyword evidence="4 8" id="KW-0479">Metal-binding</keyword>
<keyword evidence="3 8" id="KW-0540">Nuclease</keyword>
<dbReference type="SUPFAM" id="SSF56281">
    <property type="entry name" value="Metallo-hydrolase/oxidoreductase"/>
    <property type="match status" value="1"/>
</dbReference>
<feature type="binding site" evidence="8">
    <location>
        <position position="271"/>
    </location>
    <ligand>
        <name>Zn(2+)</name>
        <dbReference type="ChEBI" id="CHEBI:29105"/>
        <label>2</label>
        <note>catalytic</note>
    </ligand>
</feature>
<comment type="similarity">
    <text evidence="8">Belongs to the RNase Z family.</text>
</comment>
<dbReference type="AlphaFoldDB" id="A0A5D3EH44"/>
<dbReference type="InterPro" id="IPR001279">
    <property type="entry name" value="Metallo-B-lactamas"/>
</dbReference>
<dbReference type="PANTHER" id="PTHR46018">
    <property type="entry name" value="ZINC PHOSPHODIESTERASE ELAC PROTEIN 1"/>
    <property type="match status" value="1"/>
</dbReference>
<feature type="active site" description="Proton acceptor" evidence="8">
    <location>
        <position position="67"/>
    </location>
</feature>
<dbReference type="InterPro" id="IPR013471">
    <property type="entry name" value="RNase_Z/BN"/>
</dbReference>
<feature type="binding site" evidence="8">
    <location>
        <position position="143"/>
    </location>
    <ligand>
        <name>Zn(2+)</name>
        <dbReference type="ChEBI" id="CHEBI:29105"/>
        <label>1</label>
        <note>catalytic</note>
    </ligand>
</feature>
<dbReference type="GO" id="GO:0008270">
    <property type="term" value="F:zinc ion binding"/>
    <property type="evidence" value="ECO:0007669"/>
    <property type="project" value="UniProtKB-UniRule"/>
</dbReference>
<feature type="binding site" evidence="8">
    <location>
        <position position="63"/>
    </location>
    <ligand>
        <name>Zn(2+)</name>
        <dbReference type="ChEBI" id="CHEBI:29105"/>
        <label>1</label>
        <note>catalytic</note>
    </ligand>
</feature>
<keyword evidence="6 8" id="KW-0378">Hydrolase</keyword>
<comment type="cofactor">
    <cofactor evidence="8">
        <name>Zn(2+)</name>
        <dbReference type="ChEBI" id="CHEBI:29105"/>
    </cofactor>
    <text evidence="8">Binds 2 Zn(2+) ions.</text>
</comment>
<dbReference type="NCBIfam" id="NF000801">
    <property type="entry name" value="PRK00055.1-3"/>
    <property type="match status" value="1"/>
</dbReference>
<comment type="caution">
    <text evidence="10">The sequence shown here is derived from an EMBL/GenBank/DDBJ whole genome shotgun (WGS) entry which is preliminary data.</text>
</comment>
<proteinExistence type="inferred from homology"/>
<feature type="domain" description="Metallo-beta-lactamase" evidence="9">
    <location>
        <begin position="203"/>
        <end position="272"/>
    </location>
</feature>
<accession>A0A5D3EH44</accession>
<name>A0A5D3EH44_9BACE</name>
<reference evidence="10 11" key="1">
    <citation type="submission" date="2019-07" db="EMBL/GenBank/DDBJ databases">
        <title>Draft Genome Sequences of Bacteroides pyogenes Strains Isolated from the Uterus Holstein Dairy Cows with Metritis.</title>
        <authorList>
            <person name="Cunha F."/>
            <person name="Galvao K.N."/>
            <person name="Jeon S.J."/>
            <person name="Jeong K.C."/>
        </authorList>
    </citation>
    <scope>NUCLEOTIDE SEQUENCE [LARGE SCALE GENOMIC DNA]</scope>
    <source>
        <strain evidence="10 11">KG-31</strain>
    </source>
</reference>
<keyword evidence="7 8" id="KW-0862">Zinc</keyword>
<evidence type="ECO:0000313" key="11">
    <source>
        <dbReference type="Proteomes" id="UP000324383"/>
    </source>
</evidence>
<evidence type="ECO:0000256" key="7">
    <source>
        <dbReference type="ARBA" id="ARBA00022833"/>
    </source>
</evidence>
<dbReference type="RefSeq" id="WP_027325976.1">
    <property type="nucleotide sequence ID" value="NZ_CAMBON010000072.1"/>
</dbReference>
<dbReference type="InterPro" id="IPR036866">
    <property type="entry name" value="RibonucZ/Hydroxyglut_hydro"/>
</dbReference>
<organism evidence="10 11">
    <name type="scientific">Bacteroides pyogenes</name>
    <dbReference type="NCBI Taxonomy" id="310300"/>
    <lineage>
        <taxon>Bacteria</taxon>
        <taxon>Pseudomonadati</taxon>
        <taxon>Bacteroidota</taxon>
        <taxon>Bacteroidia</taxon>
        <taxon>Bacteroidales</taxon>
        <taxon>Bacteroidaceae</taxon>
        <taxon>Bacteroides</taxon>
    </lineage>
</organism>
<sequence>MEKFELHILGCGSALPTTRHFPSSQVVNLRDKLFMVDCGEGAQLQLRRSRLKFSRLNRVFISHLHGDHCFGLPGLISTFGLLGRTADLHIHSPHGLEELFAPWMEFFHKTLPYKVLFHEFDTKRSEVVYEDRSLTMSTIPLKHRIPCCGFLFEEKQVANHIIREMTDFYKVPVYELNRIKNGADFVTPDGELIPNARLTRPAEPARKYAYCSDTAFHPQIAEQIKGADLLFHEATFAQDEEARARETFHSTAAQAARMAADADVKRLVIGHFSARYEDESVLLDEARAVFPQTMLAKENLCVNVGAGGNRDF</sequence>
<dbReference type="NCBIfam" id="TIGR02651">
    <property type="entry name" value="RNase_Z"/>
    <property type="match status" value="1"/>
</dbReference>
<keyword evidence="2 8" id="KW-0819">tRNA processing</keyword>
<dbReference type="CDD" id="cd07717">
    <property type="entry name" value="RNaseZ_ZiPD-like_MBL-fold"/>
    <property type="match status" value="1"/>
</dbReference>
<dbReference type="EC" id="3.1.26.11" evidence="8"/>
<dbReference type="PANTHER" id="PTHR46018:SF2">
    <property type="entry name" value="ZINC PHOSPHODIESTERASE ELAC PROTEIN 1"/>
    <property type="match status" value="1"/>
</dbReference>
<protein>
    <recommendedName>
        <fullName evidence="8">Ribonuclease Z</fullName>
        <shortName evidence="8">RNase Z</shortName>
        <ecNumber evidence="8">3.1.26.11</ecNumber>
    </recommendedName>
    <alternativeName>
        <fullName evidence="8">tRNA 3 endonuclease</fullName>
    </alternativeName>
    <alternativeName>
        <fullName evidence="8">tRNase Z</fullName>
    </alternativeName>
</protein>
<dbReference type="Pfam" id="PF12706">
    <property type="entry name" value="Lactamase_B_2"/>
    <property type="match status" value="1"/>
</dbReference>
<dbReference type="Gene3D" id="3.60.15.10">
    <property type="entry name" value="Ribonuclease Z/Hydroxyacylglutathione hydrolase-like"/>
    <property type="match status" value="1"/>
</dbReference>
<keyword evidence="11" id="KW-1185">Reference proteome</keyword>
<evidence type="ECO:0000256" key="8">
    <source>
        <dbReference type="HAMAP-Rule" id="MF_01818"/>
    </source>
</evidence>
<dbReference type="EMBL" id="VKLW01000005">
    <property type="protein sequence ID" value="TYK34826.1"/>
    <property type="molecule type" value="Genomic_DNA"/>
</dbReference>
<evidence type="ECO:0000256" key="1">
    <source>
        <dbReference type="ARBA" id="ARBA00011738"/>
    </source>
</evidence>
<evidence type="ECO:0000256" key="2">
    <source>
        <dbReference type="ARBA" id="ARBA00022694"/>
    </source>
</evidence>
<feature type="binding site" evidence="8">
    <location>
        <position position="67"/>
    </location>
    <ligand>
        <name>Zn(2+)</name>
        <dbReference type="ChEBI" id="CHEBI:29105"/>
        <label>2</label>
        <note>catalytic</note>
    </ligand>
</feature>
<feature type="binding site" evidence="8">
    <location>
        <position position="65"/>
    </location>
    <ligand>
        <name>Zn(2+)</name>
        <dbReference type="ChEBI" id="CHEBI:29105"/>
        <label>1</label>
        <note>catalytic</note>
    </ligand>
</feature>
<dbReference type="Proteomes" id="UP000324383">
    <property type="component" value="Unassembled WGS sequence"/>
</dbReference>
<comment type="function">
    <text evidence="8">Zinc phosphodiesterase, which displays some tRNA 3'-processing endonuclease activity. Probably involved in tRNA maturation, by removing a 3'-trailer from precursor tRNA.</text>
</comment>
<comment type="catalytic activity">
    <reaction evidence="8">
        <text>Endonucleolytic cleavage of RNA, removing extra 3' nucleotides from tRNA precursor, generating 3' termini of tRNAs. A 3'-hydroxy group is left at the tRNA terminus and a 5'-phosphoryl group is left at the trailer molecule.</text>
        <dbReference type="EC" id="3.1.26.11"/>
    </reaction>
</comment>
<evidence type="ECO:0000256" key="3">
    <source>
        <dbReference type="ARBA" id="ARBA00022722"/>
    </source>
</evidence>